<dbReference type="HOGENOM" id="CLU_006586_10_6_1"/>
<organism evidence="3 4">
    <name type="scientific">Glarea lozoyensis (strain ATCC 20868 / MF5171)</name>
    <dbReference type="NCBI Taxonomy" id="1116229"/>
    <lineage>
        <taxon>Eukaryota</taxon>
        <taxon>Fungi</taxon>
        <taxon>Dikarya</taxon>
        <taxon>Ascomycota</taxon>
        <taxon>Pezizomycotina</taxon>
        <taxon>Leotiomycetes</taxon>
        <taxon>Helotiales</taxon>
        <taxon>Helotiaceae</taxon>
        <taxon>Glarea</taxon>
    </lineage>
</organism>
<dbReference type="Pfam" id="PF00135">
    <property type="entry name" value="COesterase"/>
    <property type="match status" value="1"/>
</dbReference>
<dbReference type="InterPro" id="IPR050309">
    <property type="entry name" value="Type-B_Carboxylest/Lipase"/>
</dbReference>
<sequence>MKASLLVIAGLALSVFGRRPIVCGEDAGVCQAVYRGLRNDKLKIEKYVGIPYAQPPVGKLRLQPPKPLAHMAAPPTVDASKPTSKQCYSLANLNSATASEDCLTLDLVMPVGTFDHLLPVYVFLHGGDFNGGDKSDVDGSELVSYAASINQPFIFISVNYRLSFLGFPGGSEAGKSNAYNLGLKDQRLALQWVKDNIKGFGGNKDHVVLGGQASGADTATYQMLANGGNNEYLFRGMLLESGAATGATPIPLPTYPHWQMNYDSLASKTNCSSASSFSCLQNVPIEKLTSAMYAVFTEAYSIPHHVYAVVSDGVFMQDYPSVAMAQSKFASLPTLTGQTTDELTDRIPTFANFTTDEGILGFAQVFLNYVDPAVLAEEVGMYKSSDYQDIGPPGSGTQWSRVVDIDNDLQAFCPVYQAALQISEKAAVWKYRFNARHSTSTTPAYLKINQGSDLPFLFGPTPLNPTTQEDILAESYKRYIISFINHLDPNKAVNSTMAPLSQWDNFRNSSQNQLLFDLAQINMEYDPVNRERCLWVEEHHKDFLR</sequence>
<dbReference type="InterPro" id="IPR029058">
    <property type="entry name" value="AB_hydrolase_fold"/>
</dbReference>
<evidence type="ECO:0000256" key="1">
    <source>
        <dbReference type="SAM" id="SignalP"/>
    </source>
</evidence>
<feature type="signal peptide" evidence="1">
    <location>
        <begin position="1"/>
        <end position="17"/>
    </location>
</feature>
<evidence type="ECO:0000313" key="4">
    <source>
        <dbReference type="Proteomes" id="UP000016922"/>
    </source>
</evidence>
<protein>
    <submittedName>
        <fullName evidence="3">Alpha/beta-Hydrolase</fullName>
    </submittedName>
</protein>
<evidence type="ECO:0000313" key="3">
    <source>
        <dbReference type="EMBL" id="EPE29756.1"/>
    </source>
</evidence>
<dbReference type="AlphaFoldDB" id="S3DCN7"/>
<dbReference type="PANTHER" id="PTHR11559">
    <property type="entry name" value="CARBOXYLESTERASE"/>
    <property type="match status" value="1"/>
</dbReference>
<gene>
    <name evidence="3" type="ORF">GLAREA_00916</name>
</gene>
<dbReference type="ESTHER" id="glal2-s3dcn7">
    <property type="family name" value="Fungal_carboxylesterase_lipase"/>
</dbReference>
<dbReference type="OMA" id="YAASINQ"/>
<keyword evidence="4" id="KW-1185">Reference proteome</keyword>
<dbReference type="GeneID" id="19459974"/>
<feature type="domain" description="Carboxylesterase type B" evidence="2">
    <location>
        <begin position="37"/>
        <end position="519"/>
    </location>
</feature>
<feature type="chain" id="PRO_5004508081" evidence="1">
    <location>
        <begin position="18"/>
        <end position="545"/>
    </location>
</feature>
<keyword evidence="1" id="KW-0732">Signal</keyword>
<dbReference type="eggNOG" id="KOG4389">
    <property type="taxonomic scope" value="Eukaryota"/>
</dbReference>
<proteinExistence type="predicted"/>
<dbReference type="GO" id="GO:0016787">
    <property type="term" value="F:hydrolase activity"/>
    <property type="evidence" value="ECO:0007669"/>
    <property type="project" value="UniProtKB-KW"/>
</dbReference>
<keyword evidence="3" id="KW-0378">Hydrolase</keyword>
<name>S3DCN7_GLAL2</name>
<dbReference type="OrthoDB" id="408631at2759"/>
<dbReference type="KEGG" id="glz:GLAREA_00916"/>
<evidence type="ECO:0000259" key="2">
    <source>
        <dbReference type="Pfam" id="PF00135"/>
    </source>
</evidence>
<dbReference type="InterPro" id="IPR019819">
    <property type="entry name" value="Carboxylesterase_B_CS"/>
</dbReference>
<dbReference type="STRING" id="1116229.S3DCN7"/>
<dbReference type="PROSITE" id="PS00941">
    <property type="entry name" value="CARBOXYLESTERASE_B_2"/>
    <property type="match status" value="1"/>
</dbReference>
<dbReference type="RefSeq" id="XP_008083865.1">
    <property type="nucleotide sequence ID" value="XM_008085674.1"/>
</dbReference>
<dbReference type="SUPFAM" id="SSF53474">
    <property type="entry name" value="alpha/beta-Hydrolases"/>
    <property type="match status" value="1"/>
</dbReference>
<accession>S3DCN7</accession>
<reference evidence="3 4" key="1">
    <citation type="journal article" date="2013" name="BMC Genomics">
        <title>Genomics-driven discovery of the pneumocandin biosynthetic gene cluster in the fungus Glarea lozoyensis.</title>
        <authorList>
            <person name="Chen L."/>
            <person name="Yue Q."/>
            <person name="Zhang X."/>
            <person name="Xiang M."/>
            <person name="Wang C."/>
            <person name="Li S."/>
            <person name="Che Y."/>
            <person name="Ortiz-Lopez F.J."/>
            <person name="Bills G.F."/>
            <person name="Liu X."/>
            <person name="An Z."/>
        </authorList>
    </citation>
    <scope>NUCLEOTIDE SEQUENCE [LARGE SCALE GENOMIC DNA]</scope>
    <source>
        <strain evidence="4">ATCC 20868 / MF5171</strain>
    </source>
</reference>
<dbReference type="EMBL" id="KE145367">
    <property type="protein sequence ID" value="EPE29756.1"/>
    <property type="molecule type" value="Genomic_DNA"/>
</dbReference>
<dbReference type="Proteomes" id="UP000016922">
    <property type="component" value="Unassembled WGS sequence"/>
</dbReference>
<dbReference type="Gene3D" id="3.40.50.1820">
    <property type="entry name" value="alpha/beta hydrolase"/>
    <property type="match status" value="1"/>
</dbReference>
<dbReference type="InterPro" id="IPR002018">
    <property type="entry name" value="CarbesteraseB"/>
</dbReference>